<protein>
    <submittedName>
        <fullName evidence="2">Uncharacterized protein</fullName>
    </submittedName>
</protein>
<evidence type="ECO:0000256" key="1">
    <source>
        <dbReference type="SAM" id="SignalP"/>
    </source>
</evidence>
<organism evidence="2 3">
    <name type="scientific">Meristemomyces frigidus</name>
    <dbReference type="NCBI Taxonomy" id="1508187"/>
    <lineage>
        <taxon>Eukaryota</taxon>
        <taxon>Fungi</taxon>
        <taxon>Dikarya</taxon>
        <taxon>Ascomycota</taxon>
        <taxon>Pezizomycotina</taxon>
        <taxon>Dothideomycetes</taxon>
        <taxon>Dothideomycetidae</taxon>
        <taxon>Mycosphaerellales</taxon>
        <taxon>Teratosphaeriaceae</taxon>
        <taxon>Meristemomyces</taxon>
    </lineage>
</organism>
<evidence type="ECO:0000313" key="2">
    <source>
        <dbReference type="EMBL" id="KAK5107229.1"/>
    </source>
</evidence>
<keyword evidence="1" id="KW-0732">Signal</keyword>
<comment type="caution">
    <text evidence="2">The sequence shown here is derived from an EMBL/GenBank/DDBJ whole genome shotgun (WGS) entry which is preliminary data.</text>
</comment>
<dbReference type="Proteomes" id="UP001310890">
    <property type="component" value="Unassembled WGS sequence"/>
</dbReference>
<proteinExistence type="predicted"/>
<feature type="chain" id="PRO_5042904454" evidence="1">
    <location>
        <begin position="22"/>
        <end position="280"/>
    </location>
</feature>
<sequence length="280" mass="29640">MASTLHCAAFALPLLLGITLAESGITVAWKTNSSLFYANSIASGRTEALALYSGCQVYNSDGSAVPNGNGDTCVQTVFEWMLYAMSVTPDGEDNVATATSGNGNVRQNISSIGTTGSLPTIRDGVRDYWRLFRRHSSNASPALDARALTLGVGTAGNYTTASFTQAAEHMVRDYVSIPNWQSFRFTGVDGLKVDAIKYGTPQSSSYESDIMAYAASFTLSEGSSMGSWLSQSDRWQYQICSESSLLVNGSIIIEEAGFGSSLEPMAAISCADAALKASAL</sequence>
<reference evidence="2" key="1">
    <citation type="submission" date="2023-08" db="EMBL/GenBank/DDBJ databases">
        <title>Black Yeasts Isolated from many extreme environments.</title>
        <authorList>
            <person name="Coleine C."/>
            <person name="Stajich J.E."/>
            <person name="Selbmann L."/>
        </authorList>
    </citation>
    <scope>NUCLEOTIDE SEQUENCE</scope>
    <source>
        <strain evidence="2">CCFEE 5401</strain>
    </source>
</reference>
<name>A0AAN7TAV9_9PEZI</name>
<dbReference type="AlphaFoldDB" id="A0AAN7TAV9"/>
<accession>A0AAN7TAV9</accession>
<dbReference type="EMBL" id="JAVRRL010000132">
    <property type="protein sequence ID" value="KAK5107229.1"/>
    <property type="molecule type" value="Genomic_DNA"/>
</dbReference>
<gene>
    <name evidence="2" type="ORF">LTR62_001609</name>
</gene>
<evidence type="ECO:0000313" key="3">
    <source>
        <dbReference type="Proteomes" id="UP001310890"/>
    </source>
</evidence>
<feature type="signal peptide" evidence="1">
    <location>
        <begin position="1"/>
        <end position="21"/>
    </location>
</feature>